<sequence>MGSILSTFGSLAIGGIVASATIVGVVSAQTSPSGDSPANVNQPVIQYGSEG</sequence>
<reference evidence="2 3" key="1">
    <citation type="submission" date="2019-10" db="EMBL/GenBank/DDBJ databases">
        <title>Nocardioides novel species isolated from the excrement of Marmot.</title>
        <authorList>
            <person name="Zhang G."/>
        </authorList>
    </citation>
    <scope>NUCLEOTIDE SEQUENCE [LARGE SCALE GENOMIC DNA]</scope>
    <source>
        <strain evidence="3">zg-579</strain>
    </source>
</reference>
<dbReference type="AlphaFoldDB" id="A0A6I3JBY1"/>
<proteinExistence type="predicted"/>
<dbReference type="Proteomes" id="UP000433406">
    <property type="component" value="Unassembled WGS sequence"/>
</dbReference>
<evidence type="ECO:0008006" key="4">
    <source>
        <dbReference type="Google" id="ProtNLM"/>
    </source>
</evidence>
<evidence type="ECO:0000313" key="3">
    <source>
        <dbReference type="Proteomes" id="UP000433406"/>
    </source>
</evidence>
<protein>
    <recommendedName>
        <fullName evidence="4">DUF2613 family protein</fullName>
    </recommendedName>
</protein>
<accession>A0A6I3JBY1</accession>
<dbReference type="EMBL" id="WLCI01000011">
    <property type="protein sequence ID" value="MTB95666.1"/>
    <property type="molecule type" value="Genomic_DNA"/>
</dbReference>
<keyword evidence="3" id="KW-1185">Reference proteome</keyword>
<evidence type="ECO:0000256" key="1">
    <source>
        <dbReference type="SAM" id="MobiDB-lite"/>
    </source>
</evidence>
<feature type="compositionally biased region" description="Polar residues" evidence="1">
    <location>
        <begin position="28"/>
        <end position="44"/>
    </location>
</feature>
<gene>
    <name evidence="2" type="ORF">GGQ22_11270</name>
</gene>
<name>A0A6I3JBY1_9ACTN</name>
<comment type="caution">
    <text evidence="2">The sequence shown here is derived from an EMBL/GenBank/DDBJ whole genome shotgun (WGS) entry which is preliminary data.</text>
</comment>
<evidence type="ECO:0000313" key="2">
    <source>
        <dbReference type="EMBL" id="MTB95666.1"/>
    </source>
</evidence>
<feature type="region of interest" description="Disordered" evidence="1">
    <location>
        <begin position="28"/>
        <end position="51"/>
    </location>
</feature>
<dbReference type="RefSeq" id="WP_154611935.1">
    <property type="nucleotide sequence ID" value="NZ_CP053660.1"/>
</dbReference>
<organism evidence="2 3">
    <name type="scientific">Nocardioides marmotae</name>
    <dbReference type="NCBI Taxonomy" id="2663857"/>
    <lineage>
        <taxon>Bacteria</taxon>
        <taxon>Bacillati</taxon>
        <taxon>Actinomycetota</taxon>
        <taxon>Actinomycetes</taxon>
        <taxon>Propionibacteriales</taxon>
        <taxon>Nocardioidaceae</taxon>
        <taxon>Nocardioides</taxon>
    </lineage>
</organism>